<evidence type="ECO:0000313" key="1">
    <source>
        <dbReference type="EMBL" id="RML84339.1"/>
    </source>
</evidence>
<organism evidence="1 2">
    <name type="scientific">Pseudomonas syringae pv. maculicola</name>
    <dbReference type="NCBI Taxonomy" id="59511"/>
    <lineage>
        <taxon>Bacteria</taxon>
        <taxon>Pseudomonadati</taxon>
        <taxon>Pseudomonadota</taxon>
        <taxon>Gammaproteobacteria</taxon>
        <taxon>Pseudomonadales</taxon>
        <taxon>Pseudomonadaceae</taxon>
        <taxon>Pseudomonas</taxon>
    </lineage>
</organism>
<dbReference type="EMBL" id="RBNL01001907">
    <property type="protein sequence ID" value="RML84339.1"/>
    <property type="molecule type" value="Genomic_DNA"/>
</dbReference>
<dbReference type="AlphaFoldDB" id="A0A3M2Z7S7"/>
<protein>
    <submittedName>
        <fullName evidence="1">3-isopropylmalate dehydrogenase</fullName>
    </submittedName>
</protein>
<accession>A0A3M2Z7S7</accession>
<name>A0A3M2Z7S7_PSEYM</name>
<dbReference type="SUPFAM" id="SSF53659">
    <property type="entry name" value="Isocitrate/Isopropylmalate dehydrogenase-like"/>
    <property type="match status" value="1"/>
</dbReference>
<evidence type="ECO:0000313" key="2">
    <source>
        <dbReference type="Proteomes" id="UP000282378"/>
    </source>
</evidence>
<feature type="non-terminal residue" evidence="1">
    <location>
        <position position="40"/>
    </location>
</feature>
<sequence length="40" mass="4329">MFLAIAMMLEHLGYPAQSDCITRAVSLVARSAVRTYDLGG</sequence>
<dbReference type="Proteomes" id="UP000282378">
    <property type="component" value="Unassembled WGS sequence"/>
</dbReference>
<comment type="caution">
    <text evidence="1">The sequence shown here is derived from an EMBL/GenBank/DDBJ whole genome shotgun (WGS) entry which is preliminary data.</text>
</comment>
<gene>
    <name evidence="1" type="ORF">APX70_06723</name>
</gene>
<reference evidence="1 2" key="1">
    <citation type="submission" date="2018-08" db="EMBL/GenBank/DDBJ databases">
        <title>Recombination of ecologically and evolutionarily significant loci maintains genetic cohesion in the Pseudomonas syringae species complex.</title>
        <authorList>
            <person name="Dillon M."/>
            <person name="Thakur S."/>
            <person name="Almeida R.N.D."/>
            <person name="Weir B.S."/>
            <person name="Guttman D.S."/>
        </authorList>
    </citation>
    <scope>NUCLEOTIDE SEQUENCE [LARGE SCALE GENOMIC DNA]</scope>
    <source>
        <strain evidence="1 2">88_10</strain>
    </source>
</reference>
<dbReference type="Gene3D" id="3.40.718.10">
    <property type="entry name" value="Isopropylmalate Dehydrogenase"/>
    <property type="match status" value="1"/>
</dbReference>
<proteinExistence type="predicted"/>